<organism evidence="2 3">
    <name type="scientific">Linum trigynum</name>
    <dbReference type="NCBI Taxonomy" id="586398"/>
    <lineage>
        <taxon>Eukaryota</taxon>
        <taxon>Viridiplantae</taxon>
        <taxon>Streptophyta</taxon>
        <taxon>Embryophyta</taxon>
        <taxon>Tracheophyta</taxon>
        <taxon>Spermatophyta</taxon>
        <taxon>Magnoliopsida</taxon>
        <taxon>eudicotyledons</taxon>
        <taxon>Gunneridae</taxon>
        <taxon>Pentapetalae</taxon>
        <taxon>rosids</taxon>
        <taxon>fabids</taxon>
        <taxon>Malpighiales</taxon>
        <taxon>Linaceae</taxon>
        <taxon>Linum</taxon>
    </lineage>
</organism>
<feature type="compositionally biased region" description="Acidic residues" evidence="1">
    <location>
        <begin position="97"/>
        <end position="107"/>
    </location>
</feature>
<feature type="compositionally biased region" description="Acidic residues" evidence="1">
    <location>
        <begin position="65"/>
        <end position="78"/>
    </location>
</feature>
<reference evidence="2 3" key="1">
    <citation type="submission" date="2024-04" db="EMBL/GenBank/DDBJ databases">
        <authorList>
            <person name="Fracassetti M."/>
        </authorList>
    </citation>
    <scope>NUCLEOTIDE SEQUENCE [LARGE SCALE GENOMIC DNA]</scope>
</reference>
<name>A0AAV2CTP8_9ROSI</name>
<accession>A0AAV2CTP8</accession>
<feature type="compositionally biased region" description="Polar residues" evidence="1">
    <location>
        <begin position="1"/>
        <end position="19"/>
    </location>
</feature>
<proteinExistence type="predicted"/>
<evidence type="ECO:0000313" key="2">
    <source>
        <dbReference type="EMBL" id="CAL1359474.1"/>
    </source>
</evidence>
<dbReference type="AlphaFoldDB" id="A0AAV2CTP8"/>
<protein>
    <submittedName>
        <fullName evidence="2">Uncharacterized protein</fullName>
    </submittedName>
</protein>
<dbReference type="EMBL" id="OZ034814">
    <property type="protein sequence ID" value="CAL1359474.1"/>
    <property type="molecule type" value="Genomic_DNA"/>
</dbReference>
<evidence type="ECO:0000313" key="3">
    <source>
        <dbReference type="Proteomes" id="UP001497516"/>
    </source>
</evidence>
<dbReference type="Proteomes" id="UP001497516">
    <property type="component" value="Chromosome 10"/>
</dbReference>
<feature type="region of interest" description="Disordered" evidence="1">
    <location>
        <begin position="1"/>
        <end position="27"/>
    </location>
</feature>
<keyword evidence="3" id="KW-1185">Reference proteome</keyword>
<feature type="region of interest" description="Disordered" evidence="1">
    <location>
        <begin position="62"/>
        <end position="107"/>
    </location>
</feature>
<evidence type="ECO:0000256" key="1">
    <source>
        <dbReference type="SAM" id="MobiDB-lite"/>
    </source>
</evidence>
<sequence>MASSALNFVTVNPKLQQSPKPTPPSHRFTTARRFLSSLRPIKASIFEKSPLSSIPVTQAKRAEEAEVDVESVEPEGTAEDNFSRADNFTDLSNGDILEYESDSEYDF</sequence>
<gene>
    <name evidence="2" type="ORF">LTRI10_LOCUS6957</name>
</gene>